<dbReference type="EMBL" id="GEDG01001445">
    <property type="protein sequence ID" value="JAP36941.1"/>
    <property type="molecule type" value="Transcribed_RNA"/>
</dbReference>
<dbReference type="AlphaFoldDB" id="A0A0V0IWM8"/>
<accession>A0A0V0IWM8</accession>
<proteinExistence type="predicted"/>
<name>A0A0V0IWM8_SOLCH</name>
<protein>
    <submittedName>
        <fullName evidence="1">Putative ovule protein</fullName>
    </submittedName>
</protein>
<reference evidence="1" key="1">
    <citation type="submission" date="2015-12" db="EMBL/GenBank/DDBJ databases">
        <title>Gene expression during late stages of embryo sac development: a critical building block for successful pollen-pistil interactions.</title>
        <authorList>
            <person name="Liu Y."/>
            <person name="Joly V."/>
            <person name="Sabar M."/>
            <person name="Matton D.P."/>
        </authorList>
    </citation>
    <scope>NUCLEOTIDE SEQUENCE</scope>
</reference>
<evidence type="ECO:0000313" key="1">
    <source>
        <dbReference type="EMBL" id="JAP36941.1"/>
    </source>
</evidence>
<organism evidence="1">
    <name type="scientific">Solanum chacoense</name>
    <name type="common">Chaco potato</name>
    <dbReference type="NCBI Taxonomy" id="4108"/>
    <lineage>
        <taxon>Eukaryota</taxon>
        <taxon>Viridiplantae</taxon>
        <taxon>Streptophyta</taxon>
        <taxon>Embryophyta</taxon>
        <taxon>Tracheophyta</taxon>
        <taxon>Spermatophyta</taxon>
        <taxon>Magnoliopsida</taxon>
        <taxon>eudicotyledons</taxon>
        <taxon>Gunneridae</taxon>
        <taxon>Pentapetalae</taxon>
        <taxon>asterids</taxon>
        <taxon>lamiids</taxon>
        <taxon>Solanales</taxon>
        <taxon>Solanaceae</taxon>
        <taxon>Solanoideae</taxon>
        <taxon>Solaneae</taxon>
        <taxon>Solanum</taxon>
    </lineage>
</organism>
<sequence length="69" mass="7913">MGFGPFPSFNLCKHVRFTLCPLSFSNTVDFSLDFNFEATNSKKIWICAQQDDAKIESDDRLGQISYIEK</sequence>